<gene>
    <name evidence="5" type="primary">RDH14</name>
    <name evidence="5" type="synonym">rdh14b</name>
</gene>
<accession>A0A8C7D1N9</accession>
<dbReference type="Proteomes" id="UP000694557">
    <property type="component" value="Unassembled WGS sequence"/>
</dbReference>
<evidence type="ECO:0000313" key="5">
    <source>
        <dbReference type="Ensembl" id="ENSOKIP00005013364.1"/>
    </source>
</evidence>
<keyword evidence="2" id="KW-0560">Oxidoreductase</keyword>
<evidence type="ECO:0000313" key="6">
    <source>
        <dbReference type="Proteomes" id="UP000694557"/>
    </source>
</evidence>
<dbReference type="Ensembl" id="ENSOKIT00005014246.1">
    <property type="protein sequence ID" value="ENSOKIP00005013364.1"/>
    <property type="gene ID" value="ENSOKIG00005006053.1"/>
</dbReference>
<dbReference type="Pfam" id="PF00106">
    <property type="entry name" value="adh_short"/>
    <property type="match status" value="1"/>
</dbReference>
<dbReference type="PANTHER" id="PTHR43157">
    <property type="entry name" value="PHOSPHATIDYLINOSITOL-GLYCAN BIOSYNTHESIS CLASS F PROTEIN-RELATED"/>
    <property type="match status" value="1"/>
</dbReference>
<protein>
    <submittedName>
        <fullName evidence="5">Retinol dehydrogenase 14b</fullName>
    </submittedName>
</protein>
<dbReference type="AlphaFoldDB" id="A0A8C7D1N9"/>
<dbReference type="Gene3D" id="3.40.50.720">
    <property type="entry name" value="NAD(P)-binding Rossmann-like Domain"/>
    <property type="match status" value="2"/>
</dbReference>
<proteinExistence type="inferred from homology"/>
<comment type="similarity">
    <text evidence="1 3">Belongs to the short-chain dehydrogenases/reductases (SDR) family.</text>
</comment>
<reference evidence="5" key="1">
    <citation type="submission" date="2025-08" db="UniProtKB">
        <authorList>
            <consortium name="Ensembl"/>
        </authorList>
    </citation>
    <scope>IDENTIFICATION</scope>
</reference>
<organism evidence="5 6">
    <name type="scientific">Oncorhynchus kisutch</name>
    <name type="common">Coho salmon</name>
    <name type="synonym">Salmo kisutch</name>
    <dbReference type="NCBI Taxonomy" id="8019"/>
    <lineage>
        <taxon>Eukaryota</taxon>
        <taxon>Metazoa</taxon>
        <taxon>Chordata</taxon>
        <taxon>Craniata</taxon>
        <taxon>Vertebrata</taxon>
        <taxon>Euteleostomi</taxon>
        <taxon>Actinopterygii</taxon>
        <taxon>Neopterygii</taxon>
        <taxon>Teleostei</taxon>
        <taxon>Protacanthopterygii</taxon>
        <taxon>Salmoniformes</taxon>
        <taxon>Salmonidae</taxon>
        <taxon>Salmoninae</taxon>
        <taxon>Oncorhynchus</taxon>
    </lineage>
</organism>
<dbReference type="PRINTS" id="PR00081">
    <property type="entry name" value="GDHRDH"/>
</dbReference>
<sequence>MSAAIIVAAVVGGGILLIVRRMFPRKKAVELLRYPADMMRGKTVIVTGANSGIGKAAAGELLKLQARVIMACRDQQMAEEAAQDIKKQAGPEHGEVVIKHLDLASLQSVRSFCEEILKEEQQVDVLINNAGIYQCPYTKTEEGFEMQLGVNHLGHFLLTHLLLDLLKRSSPSRVVVVSSKLYKYGSINFDDLNRCGWFMLCFVYCVFTWIPFISADCSKTVCTKNPIVYYWTIVQVSLSLFRSVFFILVPNEHNPCVMSVVFLWMILPLRDNVFYFYHHYSERSYNKAFCYSQSKLANLLFTHQLARRLEEEGVTGVTVNALTPGIVRTRLGRHIHIPFLAKPLFYLASLFFFKSPLEGAQTPLYLACSPDVEGVAGKCFANCEEEELMPKATDDQVAKRLWDLSETMVGIKTQ</sequence>
<dbReference type="GO" id="GO:0016491">
    <property type="term" value="F:oxidoreductase activity"/>
    <property type="evidence" value="ECO:0007669"/>
    <property type="project" value="UniProtKB-KW"/>
</dbReference>
<keyword evidence="4" id="KW-1133">Transmembrane helix</keyword>
<feature type="transmembrane region" description="Helical" evidence="4">
    <location>
        <begin position="227"/>
        <end position="249"/>
    </location>
</feature>
<name>A0A8C7D1N9_ONCKI</name>
<feature type="transmembrane region" description="Helical" evidence="4">
    <location>
        <begin position="6"/>
        <end position="23"/>
    </location>
</feature>
<dbReference type="SUPFAM" id="SSF51735">
    <property type="entry name" value="NAD(P)-binding Rossmann-fold domains"/>
    <property type="match status" value="1"/>
</dbReference>
<dbReference type="GeneTree" id="ENSGT00940000160181"/>
<feature type="transmembrane region" description="Helical" evidence="4">
    <location>
        <begin position="195"/>
        <end position="215"/>
    </location>
</feature>
<evidence type="ECO:0000256" key="3">
    <source>
        <dbReference type="RuleBase" id="RU000363"/>
    </source>
</evidence>
<dbReference type="InterPro" id="IPR002347">
    <property type="entry name" value="SDR_fam"/>
</dbReference>
<evidence type="ECO:0000256" key="4">
    <source>
        <dbReference type="SAM" id="Phobius"/>
    </source>
</evidence>
<dbReference type="InterPro" id="IPR036291">
    <property type="entry name" value="NAD(P)-bd_dom_sf"/>
</dbReference>
<dbReference type="PRINTS" id="PR00080">
    <property type="entry name" value="SDRFAMILY"/>
</dbReference>
<evidence type="ECO:0000256" key="1">
    <source>
        <dbReference type="ARBA" id="ARBA00006484"/>
    </source>
</evidence>
<reference evidence="5" key="2">
    <citation type="submission" date="2025-09" db="UniProtKB">
        <authorList>
            <consortium name="Ensembl"/>
        </authorList>
    </citation>
    <scope>IDENTIFICATION</scope>
</reference>
<keyword evidence="4" id="KW-0472">Membrane</keyword>
<keyword evidence="4" id="KW-0812">Transmembrane</keyword>
<dbReference type="PANTHER" id="PTHR43157:SF72">
    <property type="entry name" value="RETINOL DEHYDROGENASE 14"/>
    <property type="match status" value="1"/>
</dbReference>
<evidence type="ECO:0000256" key="2">
    <source>
        <dbReference type="ARBA" id="ARBA00023002"/>
    </source>
</evidence>
<keyword evidence="6" id="KW-1185">Reference proteome</keyword>